<dbReference type="EMBL" id="JAMDLW010000023">
    <property type="protein sequence ID" value="MCY9521361.1"/>
    <property type="molecule type" value="Genomic_DNA"/>
</dbReference>
<comment type="caution">
    <text evidence="1">The sequence shown here is derived from an EMBL/GenBank/DDBJ whole genome shotgun (WGS) entry which is preliminary data.</text>
</comment>
<keyword evidence="2" id="KW-1185">Reference proteome</keyword>
<dbReference type="Proteomes" id="UP001207626">
    <property type="component" value="Unassembled WGS sequence"/>
</dbReference>
<protein>
    <submittedName>
        <fullName evidence="1">Uncharacterized protein</fullName>
    </submittedName>
</protein>
<sequence length="49" mass="5723">MRRRNVGEIYRPVARVAKVKNGTESVLIIRGRRYVLEHPNQYKGGVKEK</sequence>
<evidence type="ECO:0000313" key="2">
    <source>
        <dbReference type="Proteomes" id="UP001207626"/>
    </source>
</evidence>
<reference evidence="1 2" key="1">
    <citation type="submission" date="2022-05" db="EMBL/GenBank/DDBJ databases">
        <title>Genome Sequencing of Bee-Associated Microbes.</title>
        <authorList>
            <person name="Dunlap C."/>
        </authorList>
    </citation>
    <scope>NUCLEOTIDE SEQUENCE [LARGE SCALE GENOMIC DNA]</scope>
    <source>
        <strain evidence="1 2">NRRL NRS-1438</strain>
    </source>
</reference>
<accession>A0ABT4DVI4</accession>
<dbReference type="RefSeq" id="WP_268601400.1">
    <property type="nucleotide sequence ID" value="NZ_JAMDLV010000006.1"/>
</dbReference>
<name>A0ABT4DVI4_9BACL</name>
<proteinExistence type="predicted"/>
<evidence type="ECO:0000313" key="1">
    <source>
        <dbReference type="EMBL" id="MCY9521361.1"/>
    </source>
</evidence>
<organism evidence="1 2">
    <name type="scientific">Paenibacillus apiarius</name>
    <dbReference type="NCBI Taxonomy" id="46240"/>
    <lineage>
        <taxon>Bacteria</taxon>
        <taxon>Bacillati</taxon>
        <taxon>Bacillota</taxon>
        <taxon>Bacilli</taxon>
        <taxon>Bacillales</taxon>
        <taxon>Paenibacillaceae</taxon>
        <taxon>Paenibacillus</taxon>
    </lineage>
</organism>
<gene>
    <name evidence="1" type="ORF">M5X09_17090</name>
</gene>